<protein>
    <submittedName>
        <fullName evidence="1">Uncharacterized protein</fullName>
    </submittedName>
</protein>
<keyword evidence="2" id="KW-1185">Reference proteome</keyword>
<evidence type="ECO:0000313" key="1">
    <source>
        <dbReference type="EMBL" id="MCC2254100.1"/>
    </source>
</evidence>
<dbReference type="Proteomes" id="UP001198151">
    <property type="component" value="Unassembled WGS sequence"/>
</dbReference>
<evidence type="ECO:0000313" key="2">
    <source>
        <dbReference type="Proteomes" id="UP001198151"/>
    </source>
</evidence>
<gene>
    <name evidence="1" type="ORF">LKD70_06550</name>
</gene>
<organism evidence="1 2">
    <name type="scientific">Ruminococcus turbiniformis</name>
    <dbReference type="NCBI Taxonomy" id="2881258"/>
    <lineage>
        <taxon>Bacteria</taxon>
        <taxon>Bacillati</taxon>
        <taxon>Bacillota</taxon>
        <taxon>Clostridia</taxon>
        <taxon>Eubacteriales</taxon>
        <taxon>Oscillospiraceae</taxon>
        <taxon>Ruminococcus</taxon>
    </lineage>
</organism>
<sequence>MNPYLDLKGEFTDENTFVGMTRIEFSLYPYVEYEIPDTFQWDLTITELIPMWGQQDSTLMLSGEWNFSTKITRQEIDTKTVEVNQYGPDGQGVSSVTVTPYEVRVAYSFSEAAAEQGAVPAGYTVLLDADGKYIPDKIGMFSPEGLNLSEITVCISKRPAYTK</sequence>
<dbReference type="EMBL" id="JAJEQX010000009">
    <property type="protein sequence ID" value="MCC2254100.1"/>
    <property type="molecule type" value="Genomic_DNA"/>
</dbReference>
<reference evidence="1 2" key="1">
    <citation type="submission" date="2021-10" db="EMBL/GenBank/DDBJ databases">
        <title>Anaerobic single-cell dispensing facilitates the cultivation of human gut bacteria.</title>
        <authorList>
            <person name="Afrizal A."/>
        </authorList>
    </citation>
    <scope>NUCLEOTIDE SEQUENCE [LARGE SCALE GENOMIC DNA]</scope>
    <source>
        <strain evidence="1 2">CLA-AA-H200</strain>
    </source>
</reference>
<accession>A0ABS8FVN4</accession>
<comment type="caution">
    <text evidence="1">The sequence shown here is derived from an EMBL/GenBank/DDBJ whole genome shotgun (WGS) entry which is preliminary data.</text>
</comment>
<dbReference type="Gene3D" id="2.60.40.1630">
    <property type="entry name" value="bacillus anthracis domain"/>
    <property type="match status" value="1"/>
</dbReference>
<dbReference type="RefSeq" id="WP_227707238.1">
    <property type="nucleotide sequence ID" value="NZ_JAJEQX010000009.1"/>
</dbReference>
<name>A0ABS8FVN4_9FIRM</name>
<proteinExistence type="predicted"/>